<proteinExistence type="predicted"/>
<accession>A0A7R9JHK3</accession>
<organism evidence="1">
    <name type="scientific">Timema californicum</name>
    <name type="common">California timema</name>
    <name type="synonym">Walking stick</name>
    <dbReference type="NCBI Taxonomy" id="61474"/>
    <lineage>
        <taxon>Eukaryota</taxon>
        <taxon>Metazoa</taxon>
        <taxon>Ecdysozoa</taxon>
        <taxon>Arthropoda</taxon>
        <taxon>Hexapoda</taxon>
        <taxon>Insecta</taxon>
        <taxon>Pterygota</taxon>
        <taxon>Neoptera</taxon>
        <taxon>Polyneoptera</taxon>
        <taxon>Phasmatodea</taxon>
        <taxon>Timematodea</taxon>
        <taxon>Timematoidea</taxon>
        <taxon>Timematidae</taxon>
        <taxon>Timema</taxon>
    </lineage>
</organism>
<dbReference type="AlphaFoldDB" id="A0A7R9JHK3"/>
<gene>
    <name evidence="1" type="ORF">TCMB3V08_LOCUS11980</name>
</gene>
<evidence type="ECO:0000313" key="1">
    <source>
        <dbReference type="EMBL" id="CAD7579446.1"/>
    </source>
</evidence>
<protein>
    <submittedName>
        <fullName evidence="1">(California timema) hypothetical protein</fullName>
    </submittedName>
</protein>
<reference evidence="1" key="1">
    <citation type="submission" date="2020-11" db="EMBL/GenBank/DDBJ databases">
        <authorList>
            <person name="Tran Van P."/>
        </authorList>
    </citation>
    <scope>NUCLEOTIDE SEQUENCE</scope>
</reference>
<name>A0A7R9JHK3_TIMCA</name>
<sequence>MLTVWARSTVFVNQDLSSTLRMDSWLVFKRQHTLVTRALQTFSAQKLSEPKHSA</sequence>
<dbReference type="EMBL" id="OE191782">
    <property type="protein sequence ID" value="CAD7579446.1"/>
    <property type="molecule type" value="Genomic_DNA"/>
</dbReference>